<dbReference type="Gene3D" id="3.30.9.10">
    <property type="entry name" value="D-Amino Acid Oxidase, subunit A, domain 2"/>
    <property type="match status" value="1"/>
</dbReference>
<organism evidence="2 3">
    <name type="scientific">Penicillium frequentans</name>
    <dbReference type="NCBI Taxonomy" id="3151616"/>
    <lineage>
        <taxon>Eukaryota</taxon>
        <taxon>Fungi</taxon>
        <taxon>Dikarya</taxon>
        <taxon>Ascomycota</taxon>
        <taxon>Pezizomycotina</taxon>
        <taxon>Eurotiomycetes</taxon>
        <taxon>Eurotiomycetidae</taxon>
        <taxon>Eurotiales</taxon>
        <taxon>Aspergillaceae</taxon>
        <taxon>Penicillium</taxon>
    </lineage>
</organism>
<dbReference type="PANTHER" id="PTHR13847:SF213">
    <property type="entry name" value="DEPENDENT OXIDOREDUCTASE, PUTATIVE-RELATED"/>
    <property type="match status" value="1"/>
</dbReference>
<feature type="domain" description="FAD dependent oxidoreductase" evidence="1">
    <location>
        <begin position="62"/>
        <end position="462"/>
    </location>
</feature>
<evidence type="ECO:0000313" key="3">
    <source>
        <dbReference type="Proteomes" id="UP001220324"/>
    </source>
</evidence>
<proteinExistence type="predicted"/>
<dbReference type="EMBL" id="JAQIZZ010000007">
    <property type="protein sequence ID" value="KAJ5532420.1"/>
    <property type="molecule type" value="Genomic_DNA"/>
</dbReference>
<dbReference type="Proteomes" id="UP001220324">
    <property type="component" value="Unassembled WGS sequence"/>
</dbReference>
<dbReference type="GO" id="GO:0005737">
    <property type="term" value="C:cytoplasm"/>
    <property type="evidence" value="ECO:0007669"/>
    <property type="project" value="TreeGrafter"/>
</dbReference>
<protein>
    <recommendedName>
        <fullName evidence="1">FAD dependent oxidoreductase domain-containing protein</fullName>
    </recommendedName>
</protein>
<dbReference type="InterPro" id="IPR036188">
    <property type="entry name" value="FAD/NAD-bd_sf"/>
</dbReference>
<dbReference type="Pfam" id="PF01266">
    <property type="entry name" value="DAO"/>
    <property type="match status" value="1"/>
</dbReference>
<keyword evidence="3" id="KW-1185">Reference proteome</keyword>
<dbReference type="Gene3D" id="3.50.50.60">
    <property type="entry name" value="FAD/NAD(P)-binding domain"/>
    <property type="match status" value="1"/>
</dbReference>
<dbReference type="InterPro" id="IPR006076">
    <property type="entry name" value="FAD-dep_OxRdtase"/>
</dbReference>
<evidence type="ECO:0000259" key="1">
    <source>
        <dbReference type="Pfam" id="PF01266"/>
    </source>
</evidence>
<name>A0AAD6CP46_9EURO</name>
<accession>A0AAD6CP46</accession>
<gene>
    <name evidence="2" type="ORF">N7494_008972</name>
</gene>
<reference evidence="2 3" key="1">
    <citation type="journal article" date="2023" name="IMA Fungus">
        <title>Comparative genomic study of the Penicillium genus elucidates a diverse pangenome and 15 lateral gene transfer events.</title>
        <authorList>
            <person name="Petersen C."/>
            <person name="Sorensen T."/>
            <person name="Nielsen M.R."/>
            <person name="Sondergaard T.E."/>
            <person name="Sorensen J.L."/>
            <person name="Fitzpatrick D.A."/>
            <person name="Frisvad J.C."/>
            <person name="Nielsen K.L."/>
        </authorList>
    </citation>
    <scope>NUCLEOTIDE SEQUENCE [LARGE SCALE GENOMIC DNA]</scope>
    <source>
        <strain evidence="2 3">IBT 35679</strain>
    </source>
</reference>
<sequence>MPFAQFLLEDPSISVLDRQQAINRIYSDPGIPHDITTSSFWTQTPHPQFAQRSMQALASSADVVIIGSGITGASIARTLLQNGVRSASSATSHLAVVILEARDICSGATGRNGGHILETADDYAELADVYGEDAARKTMRFRLSHLREMLDAAEELGLTEEVQARKVQFLSAFFGDQPWKDALERLQRFKEGMPEESAEWISYDRESMPEEFKLANATGVVAGPAGALWPYKFVTGILARLLAEYPEELQVNDHTAVTSIETDSSATYKYKVQTDRGIISARHVIHCTNSHVGHLVPGLRGRIFPVRGQMSAQTPGDKFPCQAYEHSWLFNYHRGFDYLTQLPGGQMMFGGGFGQGELGGIAELGVARDDEMSVYIDIHLSGALSAVFGRESWGRVQGDPVQAMWTGNMAFSTDGFPWVGQLPVSATGRSTLDGGVGAEWVCAAFGGEGMVQCWLCGKALATMLLQQDGTLDPAVDADLSWVPEQMIVSEERLADAELPRSAPGSQRQAHL</sequence>
<dbReference type="PANTHER" id="PTHR13847">
    <property type="entry name" value="SARCOSINE DEHYDROGENASE-RELATED"/>
    <property type="match status" value="1"/>
</dbReference>
<dbReference type="SUPFAM" id="SSF51905">
    <property type="entry name" value="FAD/NAD(P)-binding domain"/>
    <property type="match status" value="1"/>
</dbReference>
<comment type="caution">
    <text evidence="2">The sequence shown here is derived from an EMBL/GenBank/DDBJ whole genome shotgun (WGS) entry which is preliminary data.</text>
</comment>
<dbReference type="AlphaFoldDB" id="A0AAD6CP46"/>
<evidence type="ECO:0000313" key="2">
    <source>
        <dbReference type="EMBL" id="KAJ5532420.1"/>
    </source>
</evidence>